<name>A0ABP3Q1J5_9ACTN</name>
<reference evidence="2" key="1">
    <citation type="journal article" date="2019" name="Int. J. Syst. Evol. Microbiol.">
        <title>The Global Catalogue of Microorganisms (GCM) 10K type strain sequencing project: providing services to taxonomists for standard genome sequencing and annotation.</title>
        <authorList>
            <consortium name="The Broad Institute Genomics Platform"/>
            <consortium name="The Broad Institute Genome Sequencing Center for Infectious Disease"/>
            <person name="Wu L."/>
            <person name="Ma J."/>
        </authorList>
    </citation>
    <scope>NUCLEOTIDE SEQUENCE [LARGE SCALE GENOMIC DNA]</scope>
    <source>
        <strain evidence="2">JCM 5067</strain>
    </source>
</reference>
<dbReference type="Proteomes" id="UP001500668">
    <property type="component" value="Unassembled WGS sequence"/>
</dbReference>
<comment type="caution">
    <text evidence="1">The sequence shown here is derived from an EMBL/GenBank/DDBJ whole genome shotgun (WGS) entry which is preliminary data.</text>
</comment>
<keyword evidence="2" id="KW-1185">Reference proteome</keyword>
<organism evidence="1 2">
    <name type="scientific">Streptomyces crystallinus</name>
    <dbReference type="NCBI Taxonomy" id="68191"/>
    <lineage>
        <taxon>Bacteria</taxon>
        <taxon>Bacillati</taxon>
        <taxon>Actinomycetota</taxon>
        <taxon>Actinomycetes</taxon>
        <taxon>Kitasatosporales</taxon>
        <taxon>Streptomycetaceae</taxon>
        <taxon>Streptomyces</taxon>
    </lineage>
</organism>
<evidence type="ECO:0000313" key="1">
    <source>
        <dbReference type="EMBL" id="GAA0579466.1"/>
    </source>
</evidence>
<protein>
    <submittedName>
        <fullName evidence="1">Uncharacterized protein</fullName>
    </submittedName>
</protein>
<proteinExistence type="predicted"/>
<dbReference type="EMBL" id="BAAACA010000004">
    <property type="protein sequence ID" value="GAA0579466.1"/>
    <property type="molecule type" value="Genomic_DNA"/>
</dbReference>
<accession>A0ABP3Q1J5</accession>
<evidence type="ECO:0000313" key="2">
    <source>
        <dbReference type="Proteomes" id="UP001500668"/>
    </source>
</evidence>
<gene>
    <name evidence="1" type="ORF">GCM10010394_05030</name>
</gene>
<sequence length="66" mass="7650">MYTAEYWRWPSDLYTATACSPCADDRSWPQYAEASAWGPSKRTPANNHEGGRRTYCHYCGLELDRE</sequence>